<protein>
    <submittedName>
        <fullName evidence="1">Exosome 3'-&gt;5 exonuclease subunit ski4 (Csl4)</fullName>
    </submittedName>
</protein>
<accession>A0ACB8UXY4</accession>
<organism evidence="1">
    <name type="scientific">Ophidiomyces ophidiicola</name>
    <dbReference type="NCBI Taxonomy" id="1387563"/>
    <lineage>
        <taxon>Eukaryota</taxon>
        <taxon>Fungi</taxon>
        <taxon>Dikarya</taxon>
        <taxon>Ascomycota</taxon>
        <taxon>Pezizomycotina</taxon>
        <taxon>Eurotiomycetes</taxon>
        <taxon>Eurotiomycetidae</taxon>
        <taxon>Onygenales</taxon>
        <taxon>Onygenaceae</taxon>
        <taxon>Ophidiomyces</taxon>
    </lineage>
</organism>
<keyword evidence="1" id="KW-0378">Hydrolase</keyword>
<gene>
    <name evidence="1" type="primary">CSL4</name>
    <name evidence="1" type="ORF">LOY88_003235</name>
</gene>
<evidence type="ECO:0000313" key="1">
    <source>
        <dbReference type="EMBL" id="KAI2387213.1"/>
    </source>
</evidence>
<reference evidence="1" key="1">
    <citation type="journal article" date="2022" name="bioRxiv">
        <title>Population genetic analysis of Ophidiomyces ophidiicola, the causative agent of snake fungal disease, indicates recent introductions to the USA.</title>
        <authorList>
            <person name="Ladner J.T."/>
            <person name="Palmer J.M."/>
            <person name="Ettinger C.L."/>
            <person name="Stajich J.E."/>
            <person name="Farrell T.M."/>
            <person name="Glorioso B.M."/>
            <person name="Lawson B."/>
            <person name="Price S.J."/>
            <person name="Stengle A.G."/>
            <person name="Grear D.A."/>
            <person name="Lorch J.M."/>
        </authorList>
    </citation>
    <scope>NUCLEOTIDE SEQUENCE</scope>
    <source>
        <strain evidence="1">NWHC 24266-5</strain>
    </source>
</reference>
<proteinExistence type="predicted"/>
<dbReference type="EMBL" id="JALBCA010000041">
    <property type="protein sequence ID" value="KAI2387213.1"/>
    <property type="molecule type" value="Genomic_DNA"/>
</dbReference>
<keyword evidence="1" id="KW-0269">Exonuclease</keyword>
<name>A0ACB8UXY4_9EURO</name>
<comment type="caution">
    <text evidence="1">The sequence shown here is derived from an EMBL/GenBank/DDBJ whole genome shotgun (WGS) entry which is preliminary data.</text>
</comment>
<keyword evidence="1" id="KW-0540">Nuclease</keyword>
<sequence>MLTIARSPVSPTSSDSRDVSGFSLLGSTNTKIPSRFNTLPTVGSIVLGRVTRVQKRQASISILVVLPDQNMAPDPTVIDSDLRAILANASISTTADLLNADELRPQALIRKEDVRAVEKDRVVLEESFRVGDIVRAVIVSVGDQVAYYASTAGNELGVVMARSSCTEAGASGFGGNMMFPVSWKEMRDPVTGKGETRKVAKPF</sequence>